<dbReference type="InterPro" id="IPR000531">
    <property type="entry name" value="Beta-barrel_TonB"/>
</dbReference>
<dbReference type="Pfam" id="PF07715">
    <property type="entry name" value="Plug"/>
    <property type="match status" value="1"/>
</dbReference>
<keyword evidence="5" id="KW-0410">Iron transport</keyword>
<dbReference type="Gene3D" id="3.55.50.30">
    <property type="match status" value="1"/>
</dbReference>
<keyword evidence="10 15" id="KW-0798">TonB box</keyword>
<dbReference type="PANTHER" id="PTHR32552">
    <property type="entry name" value="FERRICHROME IRON RECEPTOR-RELATED"/>
    <property type="match status" value="1"/>
</dbReference>
<evidence type="ECO:0000259" key="17">
    <source>
        <dbReference type="SMART" id="SM00965"/>
    </source>
</evidence>
<keyword evidence="7 16" id="KW-0732">Signal</keyword>
<keyword evidence="9" id="KW-0406">Ion transport</keyword>
<sequence>MKPHKCREPRPFLTRRTLARWIAGALLAGAQAAHAQNLNLDLPAQSLEGALASVARQSGLQLALDPALAAGRAAPALNGQYTTTQALDRLLAGTGLQAVRRGETLVIQPAPRGGDVLLASVTVTAGTGYSGTTEGTGSYTQQGPSRAATRLALTPKETPQSVSVVTRQRLDDQRLEKIVDVLEATVGVSTFRQSVGADLDQPYSRGFSISNYLVDGVSRSKSARSTQMNTAAFDRVEILRGATGLTSGMGYPGASVNMVRKRPTREAQTSLSLEAGSWDRYGVGLDMAGPLTDSGHVRGRLVVDYKDQKSWLDRYETQRSLIYGVTEIDLSNDTLLTLGFSHQKNGNDSPLRSGVTLYYSDGSKIDLPRSYNNAPDWSYSDIEESYAFASLRHSFSNGWKANLEFNYLEDRHDEISYWRTGSVDRATGLGQAIAPARWYGDGRQYDVDASLSGDFSLFGRSHEFVSGLSLSQRKNRSDNYGGYGGWLWPWNSSYDGTINSPIREWDGSQANYPEFTKNSDGRGKTTEYTAYFSSRFNLTDQANLIVGARVMDWEDVRETIPLSGARSKTVKKETGVVVPYAGVTYDLNDTWTLYGSYTQIFQPQSASVVDINRKPLDPEEGTAYEVGVKAGFFDQKLNANLALFKVEQEKVAEFDATTNAYKLLEGINTQGAEVELSGELADGWNVSAGYAYSVSEDKEGMRVMERIPRHTVKAFTTYRLPGEFNRWTLGGGAIWQSRYGWEGARDYGWDDQKSYVLANLMVRYKLSGSTEITANLNNVFDKKYYTALADIGVYGPPRNVMLSLKHRF</sequence>
<dbReference type="EMBL" id="SSOC01000004">
    <property type="protein sequence ID" value="THF64674.1"/>
    <property type="molecule type" value="Genomic_DNA"/>
</dbReference>
<dbReference type="PANTHER" id="PTHR32552:SF74">
    <property type="entry name" value="HYDROXAMATE SIDEROPHORE RECEPTOR FHUE"/>
    <property type="match status" value="1"/>
</dbReference>
<keyword evidence="13 14" id="KW-0998">Cell outer membrane</keyword>
<evidence type="ECO:0000256" key="1">
    <source>
        <dbReference type="ARBA" id="ARBA00004571"/>
    </source>
</evidence>
<evidence type="ECO:0000256" key="13">
    <source>
        <dbReference type="ARBA" id="ARBA00023237"/>
    </source>
</evidence>
<dbReference type="SUPFAM" id="SSF56935">
    <property type="entry name" value="Porins"/>
    <property type="match status" value="1"/>
</dbReference>
<evidence type="ECO:0000256" key="14">
    <source>
        <dbReference type="PROSITE-ProRule" id="PRU01360"/>
    </source>
</evidence>
<dbReference type="GO" id="GO:0015344">
    <property type="term" value="F:siderophore uptake transmembrane transporter activity"/>
    <property type="evidence" value="ECO:0007669"/>
    <property type="project" value="TreeGrafter"/>
</dbReference>
<name>A0A4S4AXA1_9RHOO</name>
<feature type="domain" description="Secretin/TonB short N-terminal" evidence="17">
    <location>
        <begin position="60"/>
        <end position="110"/>
    </location>
</feature>
<evidence type="ECO:0000256" key="9">
    <source>
        <dbReference type="ARBA" id="ARBA00023065"/>
    </source>
</evidence>
<dbReference type="AlphaFoldDB" id="A0A4S4AXA1"/>
<accession>A0A4S4AXA1</accession>
<proteinExistence type="inferred from homology"/>
<feature type="signal peptide" evidence="16">
    <location>
        <begin position="1"/>
        <end position="35"/>
    </location>
</feature>
<dbReference type="PROSITE" id="PS52016">
    <property type="entry name" value="TONB_DEPENDENT_REC_3"/>
    <property type="match status" value="1"/>
</dbReference>
<evidence type="ECO:0000256" key="8">
    <source>
        <dbReference type="ARBA" id="ARBA00023004"/>
    </source>
</evidence>
<dbReference type="Pfam" id="PF07660">
    <property type="entry name" value="STN"/>
    <property type="match status" value="1"/>
</dbReference>
<evidence type="ECO:0000256" key="10">
    <source>
        <dbReference type="ARBA" id="ARBA00023077"/>
    </source>
</evidence>
<keyword evidence="19" id="KW-1185">Reference proteome</keyword>
<dbReference type="Proteomes" id="UP000308430">
    <property type="component" value="Unassembled WGS sequence"/>
</dbReference>
<evidence type="ECO:0000313" key="19">
    <source>
        <dbReference type="Proteomes" id="UP000308430"/>
    </source>
</evidence>
<comment type="caution">
    <text evidence="18">The sequence shown here is derived from an EMBL/GenBank/DDBJ whole genome shotgun (WGS) entry which is preliminary data.</text>
</comment>
<dbReference type="CDD" id="cd01347">
    <property type="entry name" value="ligand_gated_channel"/>
    <property type="match status" value="1"/>
</dbReference>
<organism evidence="18 19">
    <name type="scientific">Pseudothauera nasutitermitis</name>
    <dbReference type="NCBI Taxonomy" id="2565930"/>
    <lineage>
        <taxon>Bacteria</taxon>
        <taxon>Pseudomonadati</taxon>
        <taxon>Pseudomonadota</taxon>
        <taxon>Betaproteobacteria</taxon>
        <taxon>Rhodocyclales</taxon>
        <taxon>Zoogloeaceae</taxon>
        <taxon>Pseudothauera</taxon>
    </lineage>
</organism>
<evidence type="ECO:0000256" key="6">
    <source>
        <dbReference type="ARBA" id="ARBA00022692"/>
    </source>
</evidence>
<keyword evidence="6 14" id="KW-0812">Transmembrane</keyword>
<keyword evidence="3 14" id="KW-0813">Transport</keyword>
<dbReference type="OrthoDB" id="174652at2"/>
<dbReference type="GO" id="GO:0015891">
    <property type="term" value="P:siderophore transport"/>
    <property type="evidence" value="ECO:0007669"/>
    <property type="project" value="InterPro"/>
</dbReference>
<dbReference type="FunFam" id="2.170.130.10:FF:000010">
    <property type="entry name" value="Ferripyoverdine receptor"/>
    <property type="match status" value="1"/>
</dbReference>
<keyword evidence="8" id="KW-0408">Iron</keyword>
<dbReference type="InterPro" id="IPR012910">
    <property type="entry name" value="Plug_dom"/>
</dbReference>
<comment type="subcellular location">
    <subcellularLocation>
        <location evidence="1 14">Cell outer membrane</location>
        <topology evidence="1 14">Multi-pass membrane protein</topology>
    </subcellularLocation>
</comment>
<keyword evidence="4 14" id="KW-1134">Transmembrane beta strand</keyword>
<evidence type="ECO:0000256" key="5">
    <source>
        <dbReference type="ARBA" id="ARBA00022496"/>
    </source>
</evidence>
<dbReference type="Pfam" id="PF00593">
    <property type="entry name" value="TonB_dep_Rec_b-barrel"/>
    <property type="match status" value="1"/>
</dbReference>
<comment type="similarity">
    <text evidence="2 14 15">Belongs to the TonB-dependent receptor family.</text>
</comment>
<evidence type="ECO:0000256" key="16">
    <source>
        <dbReference type="SAM" id="SignalP"/>
    </source>
</evidence>
<keyword evidence="11 14" id="KW-0472">Membrane</keyword>
<dbReference type="Gene3D" id="2.40.170.20">
    <property type="entry name" value="TonB-dependent receptor, beta-barrel domain"/>
    <property type="match status" value="1"/>
</dbReference>
<evidence type="ECO:0000256" key="7">
    <source>
        <dbReference type="ARBA" id="ARBA00022729"/>
    </source>
</evidence>
<evidence type="ECO:0000256" key="15">
    <source>
        <dbReference type="RuleBase" id="RU003357"/>
    </source>
</evidence>
<dbReference type="Gene3D" id="2.170.130.10">
    <property type="entry name" value="TonB-dependent receptor, plug domain"/>
    <property type="match status" value="1"/>
</dbReference>
<gene>
    <name evidence="18" type="ORF">E6C76_11530</name>
</gene>
<dbReference type="GO" id="GO:0009279">
    <property type="term" value="C:cell outer membrane"/>
    <property type="evidence" value="ECO:0007669"/>
    <property type="project" value="UniProtKB-SubCell"/>
</dbReference>
<evidence type="ECO:0000313" key="18">
    <source>
        <dbReference type="EMBL" id="THF64674.1"/>
    </source>
</evidence>
<dbReference type="RefSeq" id="WP_136348393.1">
    <property type="nucleotide sequence ID" value="NZ_SSOC01000004.1"/>
</dbReference>
<reference evidence="18 19" key="1">
    <citation type="submission" date="2019-04" db="EMBL/GenBank/DDBJ databases">
        <title>Azoarcus nasutitermitis sp. nov. isolated from termite nest.</title>
        <authorList>
            <person name="Lin S.-Y."/>
            <person name="Hameed A."/>
            <person name="Hsu Y.-H."/>
            <person name="Young C.-C."/>
        </authorList>
    </citation>
    <scope>NUCLEOTIDE SEQUENCE [LARGE SCALE GENOMIC DNA]</scope>
    <source>
        <strain evidence="18 19">CC-YHH838</strain>
    </source>
</reference>
<dbReference type="InterPro" id="IPR010105">
    <property type="entry name" value="TonB_sidphr_rcpt"/>
</dbReference>
<evidence type="ECO:0000256" key="4">
    <source>
        <dbReference type="ARBA" id="ARBA00022452"/>
    </source>
</evidence>
<dbReference type="InterPro" id="IPR036942">
    <property type="entry name" value="Beta-barrel_TonB_sf"/>
</dbReference>
<evidence type="ECO:0000256" key="12">
    <source>
        <dbReference type="ARBA" id="ARBA00023170"/>
    </source>
</evidence>
<dbReference type="InterPro" id="IPR037066">
    <property type="entry name" value="Plug_dom_sf"/>
</dbReference>
<keyword evidence="12 18" id="KW-0675">Receptor</keyword>
<dbReference type="GO" id="GO:0038023">
    <property type="term" value="F:signaling receptor activity"/>
    <property type="evidence" value="ECO:0007669"/>
    <property type="project" value="InterPro"/>
</dbReference>
<protein>
    <submittedName>
        <fullName evidence="18">TonB-dependent siderophore receptor</fullName>
    </submittedName>
</protein>
<feature type="chain" id="PRO_5020602630" evidence="16">
    <location>
        <begin position="36"/>
        <end position="808"/>
    </location>
</feature>
<evidence type="ECO:0000256" key="3">
    <source>
        <dbReference type="ARBA" id="ARBA00022448"/>
    </source>
</evidence>
<evidence type="ECO:0000256" key="11">
    <source>
        <dbReference type="ARBA" id="ARBA00023136"/>
    </source>
</evidence>
<dbReference type="InterPro" id="IPR011662">
    <property type="entry name" value="Secretin/TonB_short_N"/>
</dbReference>
<dbReference type="NCBIfam" id="TIGR01783">
    <property type="entry name" value="TonB-siderophor"/>
    <property type="match status" value="1"/>
</dbReference>
<dbReference type="SMART" id="SM00965">
    <property type="entry name" value="STN"/>
    <property type="match status" value="1"/>
</dbReference>
<dbReference type="InterPro" id="IPR039426">
    <property type="entry name" value="TonB-dep_rcpt-like"/>
</dbReference>
<evidence type="ECO:0000256" key="2">
    <source>
        <dbReference type="ARBA" id="ARBA00009810"/>
    </source>
</evidence>